<dbReference type="GO" id="GO:0006304">
    <property type="term" value="P:DNA modification"/>
    <property type="evidence" value="ECO:0007669"/>
    <property type="project" value="InterPro"/>
</dbReference>
<gene>
    <name evidence="2" type="ORF">ALQ95_00111</name>
</gene>
<feature type="domain" description="EcoEI R protein C-terminal" evidence="1">
    <location>
        <begin position="98"/>
        <end position="257"/>
    </location>
</feature>
<dbReference type="PANTHER" id="PTHR47396:SF1">
    <property type="entry name" value="ATP-DEPENDENT HELICASE IRC3-RELATED"/>
    <property type="match status" value="1"/>
</dbReference>
<dbReference type="EMBL" id="RBNR01000100">
    <property type="protein sequence ID" value="RML45476.1"/>
    <property type="molecule type" value="Genomic_DNA"/>
</dbReference>
<sequence length="261" mass="29570">MRILRKASHKAEHKPALKDKLAELEDSWGIAPDKLHQHLHQIGPQQAAQFIQQHAQLLDQLATVNALLGSLNYPVISTHTDELMVREQNYGDYQKPADYLESFNDFIKNQLNQSVALGVVVNRPQNLTREQLREVRLLLDGHGYSEVNLQSAWRNQTNQEIAASIVGFIRRAALGEALLPFEQRVAKAMETIYTLQPWTQVQRKWLDRLAKQLVHEVVIDEKQIGEAFKNDGGSTRLDKMLGGSLNVVLDALNDNLWAQTG</sequence>
<dbReference type="RefSeq" id="WP_310887219.1">
    <property type="nucleotide sequence ID" value="NZ_RBNR01000100.1"/>
</dbReference>
<dbReference type="GO" id="GO:0003677">
    <property type="term" value="F:DNA binding"/>
    <property type="evidence" value="ECO:0007669"/>
    <property type="project" value="InterPro"/>
</dbReference>
<dbReference type="Pfam" id="PF08463">
    <property type="entry name" value="EcoEI_R_C"/>
    <property type="match status" value="1"/>
</dbReference>
<protein>
    <submittedName>
        <fullName evidence="2">Type I restriction enzyme EcoKI subunit R</fullName>
    </submittedName>
</protein>
<organism evidence="2 3">
    <name type="scientific">Pseudomonas syringae pv. ribicola</name>
    <dbReference type="NCBI Taxonomy" id="55398"/>
    <lineage>
        <taxon>Bacteria</taxon>
        <taxon>Pseudomonadati</taxon>
        <taxon>Pseudomonadota</taxon>
        <taxon>Gammaproteobacteria</taxon>
        <taxon>Pseudomonadales</taxon>
        <taxon>Pseudomonadaceae</taxon>
        <taxon>Pseudomonas</taxon>
    </lineage>
</organism>
<dbReference type="GO" id="GO:0003824">
    <property type="term" value="F:catalytic activity"/>
    <property type="evidence" value="ECO:0007669"/>
    <property type="project" value="InterPro"/>
</dbReference>
<dbReference type="InterPro" id="IPR050742">
    <property type="entry name" value="Helicase_Restrict-Modif_Enz"/>
</dbReference>
<dbReference type="InterPro" id="IPR013670">
    <property type="entry name" value="EcoEI_R_C_dom"/>
</dbReference>
<evidence type="ECO:0000259" key="1">
    <source>
        <dbReference type="Pfam" id="PF08463"/>
    </source>
</evidence>
<dbReference type="Proteomes" id="UP000280292">
    <property type="component" value="Unassembled WGS sequence"/>
</dbReference>
<dbReference type="AlphaFoldDB" id="A0A3M2W1Y7"/>
<evidence type="ECO:0000313" key="2">
    <source>
        <dbReference type="EMBL" id="RML45476.1"/>
    </source>
</evidence>
<evidence type="ECO:0000313" key="3">
    <source>
        <dbReference type="Proteomes" id="UP000280292"/>
    </source>
</evidence>
<dbReference type="PANTHER" id="PTHR47396">
    <property type="entry name" value="TYPE I RESTRICTION ENZYME ECOKI R PROTEIN"/>
    <property type="match status" value="1"/>
</dbReference>
<reference evidence="2 3" key="1">
    <citation type="submission" date="2018-08" db="EMBL/GenBank/DDBJ databases">
        <title>Recombination of ecologically and evolutionarily significant loci maintains genetic cohesion in the Pseudomonas syringae species complex.</title>
        <authorList>
            <person name="Dillon M."/>
            <person name="Thakur S."/>
            <person name="Almeida R.N.D."/>
            <person name="Weir B.S."/>
            <person name="Guttman D.S."/>
        </authorList>
    </citation>
    <scope>NUCLEOTIDE SEQUENCE [LARGE SCALE GENOMIC DNA]</scope>
    <source>
        <strain evidence="2 3">ICMP 3883</strain>
    </source>
</reference>
<accession>A0A3M2W1Y7</accession>
<comment type="caution">
    <text evidence="2">The sequence shown here is derived from an EMBL/GenBank/DDBJ whole genome shotgun (WGS) entry which is preliminary data.</text>
</comment>
<proteinExistence type="predicted"/>
<dbReference type="GO" id="GO:0005829">
    <property type="term" value="C:cytosol"/>
    <property type="evidence" value="ECO:0007669"/>
    <property type="project" value="TreeGrafter"/>
</dbReference>
<name>A0A3M2W1Y7_PSESI</name>